<dbReference type="Gene3D" id="1.25.40.370">
    <property type="match status" value="1"/>
</dbReference>
<feature type="compositionally biased region" description="Basic and acidic residues" evidence="3">
    <location>
        <begin position="11"/>
        <end position="49"/>
    </location>
</feature>
<proteinExistence type="predicted"/>
<comment type="caution">
    <text evidence="7">The sequence shown here is derived from an EMBL/GenBank/DDBJ whole genome shotgun (WGS) entry which is preliminary data.</text>
</comment>
<dbReference type="Proteomes" id="UP000749559">
    <property type="component" value="Unassembled WGS sequence"/>
</dbReference>
<dbReference type="InterPro" id="IPR025139">
    <property type="entry name" value="DUF4062"/>
</dbReference>
<dbReference type="OrthoDB" id="2325716at2759"/>
<evidence type="ECO:0000259" key="6">
    <source>
        <dbReference type="Pfam" id="PF25469"/>
    </source>
</evidence>
<dbReference type="Pfam" id="PF13271">
    <property type="entry name" value="DUF4062"/>
    <property type="match status" value="1"/>
</dbReference>
<dbReference type="SUPFAM" id="SSF52540">
    <property type="entry name" value="P-loop containing nucleoside triphosphate hydrolases"/>
    <property type="match status" value="1"/>
</dbReference>
<dbReference type="InterPro" id="IPR015943">
    <property type="entry name" value="WD40/YVTN_repeat-like_dom_sf"/>
</dbReference>
<accession>A0A8J1TIF7</accession>
<dbReference type="Gene3D" id="3.40.50.300">
    <property type="entry name" value="P-loop containing nucleotide triphosphate hydrolases"/>
    <property type="match status" value="1"/>
</dbReference>
<feature type="domain" description="NWD1/2-like winged helix-turn-helix" evidence="6">
    <location>
        <begin position="695"/>
        <end position="808"/>
    </location>
</feature>
<dbReference type="PANTHER" id="PTHR19871">
    <property type="entry name" value="BETA TRANSDUCIN-RELATED PROTEIN"/>
    <property type="match status" value="1"/>
</dbReference>
<protein>
    <submittedName>
        <fullName evidence="7">Uncharacterized protein</fullName>
    </submittedName>
</protein>
<evidence type="ECO:0000259" key="4">
    <source>
        <dbReference type="Pfam" id="PF13191"/>
    </source>
</evidence>
<feature type="region of interest" description="Disordered" evidence="3">
    <location>
        <begin position="1"/>
        <end position="81"/>
    </location>
</feature>
<keyword evidence="1" id="KW-0853">WD repeat</keyword>
<dbReference type="InterPro" id="IPR027417">
    <property type="entry name" value="P-loop_NTPase"/>
</dbReference>
<evidence type="ECO:0000256" key="3">
    <source>
        <dbReference type="SAM" id="MobiDB-lite"/>
    </source>
</evidence>
<feature type="compositionally biased region" description="Basic and acidic residues" evidence="3">
    <location>
        <begin position="60"/>
        <end position="81"/>
    </location>
</feature>
<evidence type="ECO:0000256" key="1">
    <source>
        <dbReference type="ARBA" id="ARBA00022574"/>
    </source>
</evidence>
<sequence length="1689" mass="191174">MYRKYYRNSKTAKEKASDESQSKADHIFAEHKLHQAAKERQIKDQRKQYNEQLQAKILQRKREQAKQREAHSTASDEKPKELAPQLKIKLRCVLQGDPFEEVEENSKIVRVFTSSTFKDTSVERNELMQNVYPQLKEFCHRHGNYEFQVVDMRWGVRDETADDHMTGELCLKELQQCQAKSTGPNFVTFLSARYGSKLLSNKLESSLYNALANTLKEEDVEFLNSWYKEDTNTVPPTFILQPISSRYPHYYDNTNKEKSKDARNDWWLDSVRLRSILFNAAEQVYSSDPTKYHPFRMSVTEAEIENGLLTAKDPSSHCFWFKRDLIGLDPRNKSKMAGFYSDNSGEEEEVKLAGKLMDDLKTKIISKIPKENIKEYPVQWRDEGITLADTSHKAYVEQFSRDFQTAMQDMILKGIEDRMLSSISDTTYLEVAHHIKFCQAKCSQFQGRDFALHSIADYITSSNTQPYVLYGTSGSGKTSILAKAAQTVWRKLDGYACLILRFLGTTPESSNVGSLLTSIENQLKANYRAKSQDGIGALLGIIPNKESHSLTDILQSFEIPPSKPALIFLDSLDQLSAENNARQLKWLPKVLPENVKLILSTLPEKQYGCLPVLKAHIKQTENFFEVTHLKPEMAQEILKSGMNCLNRQLTPEQLNLVITTLQSNEDTLTPLYVKICIDEAALWRSYTALDDCRLQSTVQAAINALFDRIERQHGKTLVSHALGYLTASKNGLSHAEMEDLLSCDEQVLSDVYQYWTPSIRRLPPLLWIRIFTDLSQYLTMQQADGVQVIHWYHRQFIETATKKFLHDNNPAFGQPKQFHGSKTSYLHENLAYFFLGTWAGVSKPYKNKDGAIVEADRYLSPQPIEYQPGVFNLHKLSELPYHLLHAGPKMLDALKSEVILNFSFLLAKIKAQGLSSVQEDLVNAADTYSQDATIQVVTEVIKLSHDALQADPNQLAAQMMARLQYSKNKDGSDNQTDINTLLNGAANHKSEGILYSSGVFLAPPGGPIRCSLSTAKGKIALYGMSTSKDERYILLGLNEPSTIQLWDAKYSQLIHQIDSQMFPAGAYISQVLLWDNSYMVVSYKGGVKLFDFQTGEESHTISDINQSCAPGLTFIIYNGEPSIAVYDASKVIIYNNEMVETLELNIPELNQSEVNEQTVPMIKAFASSIICEVGKNTMVILDLRTYNTAHVKLFKIDVLVSMDGAIGDIFPLPTGEILVTSTMSQTEFEIYGLATGELIEKVSLEKVSYSHGQVTMTQDSRYIIITEDVRVELWDWQTKELAHVITHKRPISSAESQTGEFVTMLDFDASAAHTLSQWNINNLNANQLEDDVFQLGSVNTERSVPHLFLVEDRNSQLDMCMWRVMNSQMKEIGEIKTEKDASVIIVDETVAIVYHEAVIKLVLIKDSYVIHTIAKDVDYLWKNIIEVNGNQCVITISKNTILIYDIINCDIIRSCDSAGDNKIRTLISNPTGSLLICSFAKYTGSMLTFDIKGDATTFLRPSEEDYDYDLSIDLATLSYDGRFLAMISERVTDNRSKGIPNISLPGLVVWDLKQGKIVHKLHLPEYAKLNHELHFTSQGALLVHSQAQSVKYESDIFTHLWTLDEVKCTAKWKKAGHQVVALSDSINYALMYQSTTKLLYLQDIHKDKTLGAIYIDRMQDVESSCILQTNNEVKGIVNTLHGPVLLETI</sequence>
<evidence type="ECO:0000259" key="5">
    <source>
        <dbReference type="Pfam" id="PF13271"/>
    </source>
</evidence>
<keyword evidence="2" id="KW-0677">Repeat</keyword>
<dbReference type="InterPro" id="IPR011047">
    <property type="entry name" value="Quinoprotein_ADH-like_sf"/>
</dbReference>
<dbReference type="Pfam" id="PF13191">
    <property type="entry name" value="AAA_16"/>
    <property type="match status" value="1"/>
</dbReference>
<feature type="domain" description="Orc1-like AAA ATPase" evidence="4">
    <location>
        <begin position="444"/>
        <end position="593"/>
    </location>
</feature>
<evidence type="ECO:0000313" key="7">
    <source>
        <dbReference type="EMBL" id="CAH1777750.1"/>
    </source>
</evidence>
<organism evidence="7 8">
    <name type="scientific">Owenia fusiformis</name>
    <name type="common">Polychaete worm</name>
    <dbReference type="NCBI Taxonomy" id="6347"/>
    <lineage>
        <taxon>Eukaryota</taxon>
        <taxon>Metazoa</taxon>
        <taxon>Spiralia</taxon>
        <taxon>Lophotrochozoa</taxon>
        <taxon>Annelida</taxon>
        <taxon>Polychaeta</taxon>
        <taxon>Sedentaria</taxon>
        <taxon>Canalipalpata</taxon>
        <taxon>Sabellida</taxon>
        <taxon>Oweniida</taxon>
        <taxon>Oweniidae</taxon>
        <taxon>Owenia</taxon>
    </lineage>
</organism>
<feature type="domain" description="DUF4062" evidence="5">
    <location>
        <begin position="110"/>
        <end position="201"/>
    </location>
</feature>
<evidence type="ECO:0000313" key="8">
    <source>
        <dbReference type="Proteomes" id="UP000749559"/>
    </source>
</evidence>
<dbReference type="InterPro" id="IPR052752">
    <property type="entry name" value="NACHT-WD_repeat"/>
</dbReference>
<dbReference type="PANTHER" id="PTHR19871:SF14">
    <property type="entry name" value="DUF4062 DOMAIN-CONTAINING PROTEIN"/>
    <property type="match status" value="1"/>
</dbReference>
<reference evidence="7" key="1">
    <citation type="submission" date="2022-03" db="EMBL/GenBank/DDBJ databases">
        <authorList>
            <person name="Martin C."/>
        </authorList>
    </citation>
    <scope>NUCLEOTIDE SEQUENCE</scope>
</reference>
<evidence type="ECO:0000256" key="2">
    <source>
        <dbReference type="ARBA" id="ARBA00022737"/>
    </source>
</evidence>
<dbReference type="EMBL" id="CAIIXF020000002">
    <property type="protein sequence ID" value="CAH1777750.1"/>
    <property type="molecule type" value="Genomic_DNA"/>
</dbReference>
<name>A0A8J1TIF7_OWEFU</name>
<gene>
    <name evidence="7" type="ORF">OFUS_LOCUS4750</name>
</gene>
<dbReference type="Gene3D" id="2.130.10.10">
    <property type="entry name" value="YVTN repeat-like/Quinoprotein amine dehydrogenase"/>
    <property type="match status" value="1"/>
</dbReference>
<dbReference type="Pfam" id="PF25469">
    <property type="entry name" value="WHD_NWD1"/>
    <property type="match status" value="1"/>
</dbReference>
<dbReference type="SUPFAM" id="SSF50998">
    <property type="entry name" value="Quinoprotein alcohol dehydrogenase-like"/>
    <property type="match status" value="1"/>
</dbReference>
<keyword evidence="8" id="KW-1185">Reference proteome</keyword>
<dbReference type="InterPro" id="IPR057588">
    <property type="entry name" value="NWD1/2-like_WH"/>
</dbReference>
<dbReference type="InterPro" id="IPR041664">
    <property type="entry name" value="AAA_16"/>
</dbReference>